<dbReference type="InterPro" id="IPR000424">
    <property type="entry name" value="Primosome_PriB/ssb"/>
</dbReference>
<organism evidence="5 6">
    <name type="scientific">Edaphobacillus lindanitolerans</name>
    <dbReference type="NCBI Taxonomy" id="550447"/>
    <lineage>
        <taxon>Bacteria</taxon>
        <taxon>Bacillati</taxon>
        <taxon>Bacillota</taxon>
        <taxon>Bacilli</taxon>
        <taxon>Bacillales</taxon>
        <taxon>Bacillaceae</taxon>
        <taxon>Edaphobacillus</taxon>
    </lineage>
</organism>
<dbReference type="STRING" id="550447.SAMN05428946_0483"/>
<evidence type="ECO:0000256" key="2">
    <source>
        <dbReference type="HAMAP-Rule" id="MF_00984"/>
    </source>
</evidence>
<sequence length="213" mass="22569">MNQVALIGRLTKDPELRQFAGGAVQAGFVLAVEKKFKDKEADFVLCSIWGKQAHSTVEYCGKGSLVSVCGRLRSRSYMKGEARVFVTEVLCEELKFLQLKPPAKNEEKQAEEMLESQAGPSAAGQSDPAGGHQNGHPTNSTSERQAAAGTAHEQAEPAASAHIAHGRKNGAAGIAVSPAEATRQNSGMVAHGTGLPKELTLPEEESAGFPIRH</sequence>
<dbReference type="CDD" id="cd04496">
    <property type="entry name" value="SSB_OBF"/>
    <property type="match status" value="1"/>
</dbReference>
<dbReference type="EMBL" id="FTPL01000001">
    <property type="protein sequence ID" value="SIT69394.1"/>
    <property type="molecule type" value="Genomic_DNA"/>
</dbReference>
<evidence type="ECO:0000256" key="3">
    <source>
        <dbReference type="RuleBase" id="RU000524"/>
    </source>
</evidence>
<dbReference type="PROSITE" id="PS50935">
    <property type="entry name" value="SSB"/>
    <property type="match status" value="1"/>
</dbReference>
<dbReference type="HAMAP" id="MF_00984">
    <property type="entry name" value="SSB"/>
    <property type="match status" value="1"/>
</dbReference>
<dbReference type="GO" id="GO:0009295">
    <property type="term" value="C:nucleoid"/>
    <property type="evidence" value="ECO:0007669"/>
    <property type="project" value="TreeGrafter"/>
</dbReference>
<keyword evidence="1 2" id="KW-0238">DNA-binding</keyword>
<evidence type="ECO:0000313" key="6">
    <source>
        <dbReference type="Proteomes" id="UP000187550"/>
    </source>
</evidence>
<dbReference type="NCBIfam" id="TIGR00621">
    <property type="entry name" value="ssb"/>
    <property type="match status" value="1"/>
</dbReference>
<reference evidence="6" key="1">
    <citation type="submission" date="2017-01" db="EMBL/GenBank/DDBJ databases">
        <authorList>
            <person name="Varghese N."/>
            <person name="Submissions S."/>
        </authorList>
    </citation>
    <scope>NUCLEOTIDE SEQUENCE [LARGE SCALE GENOMIC DNA]</scope>
    <source>
        <strain evidence="6">MNA4</strain>
    </source>
</reference>
<evidence type="ECO:0000256" key="4">
    <source>
        <dbReference type="SAM" id="MobiDB-lite"/>
    </source>
</evidence>
<dbReference type="RefSeq" id="WP_076756763.1">
    <property type="nucleotide sequence ID" value="NZ_FTPL01000001.1"/>
</dbReference>
<name>A0A1U7PM43_9BACI</name>
<dbReference type="PANTHER" id="PTHR10302:SF27">
    <property type="entry name" value="SINGLE-STRANDED DNA-BINDING PROTEIN"/>
    <property type="match status" value="1"/>
</dbReference>
<accession>A0A1U7PM43</accession>
<feature type="compositionally biased region" description="Polar residues" evidence="4">
    <location>
        <begin position="135"/>
        <end position="144"/>
    </location>
</feature>
<dbReference type="Pfam" id="PF00436">
    <property type="entry name" value="SSB"/>
    <property type="match status" value="1"/>
</dbReference>
<dbReference type="AlphaFoldDB" id="A0A1U7PM43"/>
<dbReference type="SUPFAM" id="SSF50249">
    <property type="entry name" value="Nucleic acid-binding proteins"/>
    <property type="match status" value="1"/>
</dbReference>
<dbReference type="GO" id="GO:0003697">
    <property type="term" value="F:single-stranded DNA binding"/>
    <property type="evidence" value="ECO:0007669"/>
    <property type="project" value="UniProtKB-UniRule"/>
</dbReference>
<evidence type="ECO:0000256" key="1">
    <source>
        <dbReference type="ARBA" id="ARBA00023125"/>
    </source>
</evidence>
<protein>
    <recommendedName>
        <fullName evidence="2 3">Single-stranded DNA-binding protein</fullName>
        <shortName evidence="2">SSB</shortName>
    </recommendedName>
</protein>
<evidence type="ECO:0000313" key="5">
    <source>
        <dbReference type="EMBL" id="SIT69394.1"/>
    </source>
</evidence>
<gene>
    <name evidence="5" type="ORF">SAMN05428946_0483</name>
</gene>
<keyword evidence="6" id="KW-1185">Reference proteome</keyword>
<dbReference type="Gene3D" id="2.40.50.140">
    <property type="entry name" value="Nucleic acid-binding proteins"/>
    <property type="match status" value="1"/>
</dbReference>
<feature type="region of interest" description="Disordered" evidence="4">
    <location>
        <begin position="102"/>
        <end position="213"/>
    </location>
</feature>
<comment type="caution">
    <text evidence="2">Lacks conserved residue(s) required for the propagation of feature annotation.</text>
</comment>
<dbReference type="GO" id="GO:0006260">
    <property type="term" value="P:DNA replication"/>
    <property type="evidence" value="ECO:0007669"/>
    <property type="project" value="InterPro"/>
</dbReference>
<proteinExistence type="inferred from homology"/>
<comment type="subunit">
    <text evidence="2">Homotetramer.</text>
</comment>
<dbReference type="InterPro" id="IPR011344">
    <property type="entry name" value="ssDNA-bd"/>
</dbReference>
<dbReference type="Proteomes" id="UP000187550">
    <property type="component" value="Unassembled WGS sequence"/>
</dbReference>
<dbReference type="InterPro" id="IPR012340">
    <property type="entry name" value="NA-bd_OB-fold"/>
</dbReference>
<dbReference type="PANTHER" id="PTHR10302">
    <property type="entry name" value="SINGLE-STRANDED DNA-BINDING PROTEIN"/>
    <property type="match status" value="1"/>
</dbReference>